<dbReference type="EMBL" id="ML977143">
    <property type="protein sequence ID" value="KAF1990171.1"/>
    <property type="molecule type" value="Genomic_DNA"/>
</dbReference>
<evidence type="ECO:0000313" key="2">
    <source>
        <dbReference type="EMBL" id="KAF1990171.1"/>
    </source>
</evidence>
<sequence length="210" mass="23821">YSQNLNNHIFQLQGLSGVSKRDFFWLFWPAYLRAFSKHNVLSGWRKVGLLPFNPEEVLRQILKRLDIRKLHEVGDTSSRSLINSLLSQAFAGSDTTPESQRKISSVIHQLSTQNSILNAEISGLREAVGLEKKKRKRGKPLVDKLRDPESKSAFFAPARLAQALDMISSEDEDKRLAEAAKQALKRARDLAEQEKADAKKQAQIERQEAQ</sequence>
<evidence type="ECO:0000256" key="1">
    <source>
        <dbReference type="SAM" id="MobiDB-lite"/>
    </source>
</evidence>
<feature type="non-terminal residue" evidence="2">
    <location>
        <position position="210"/>
    </location>
</feature>
<reference evidence="2" key="1">
    <citation type="journal article" date="2020" name="Stud. Mycol.">
        <title>101 Dothideomycetes genomes: a test case for predicting lifestyles and emergence of pathogens.</title>
        <authorList>
            <person name="Haridas S."/>
            <person name="Albert R."/>
            <person name="Binder M."/>
            <person name="Bloem J."/>
            <person name="Labutti K."/>
            <person name="Salamov A."/>
            <person name="Andreopoulos B."/>
            <person name="Baker S."/>
            <person name="Barry K."/>
            <person name="Bills G."/>
            <person name="Bluhm B."/>
            <person name="Cannon C."/>
            <person name="Castanera R."/>
            <person name="Culley D."/>
            <person name="Daum C."/>
            <person name="Ezra D."/>
            <person name="Gonzalez J."/>
            <person name="Henrissat B."/>
            <person name="Kuo A."/>
            <person name="Liang C."/>
            <person name="Lipzen A."/>
            <person name="Lutzoni F."/>
            <person name="Magnuson J."/>
            <person name="Mondo S."/>
            <person name="Nolan M."/>
            <person name="Ohm R."/>
            <person name="Pangilinan J."/>
            <person name="Park H.-J."/>
            <person name="Ramirez L."/>
            <person name="Alfaro M."/>
            <person name="Sun H."/>
            <person name="Tritt A."/>
            <person name="Yoshinaga Y."/>
            <person name="Zwiers L.-H."/>
            <person name="Turgeon B."/>
            <person name="Goodwin S."/>
            <person name="Spatafora J."/>
            <person name="Crous P."/>
            <person name="Grigoriev I."/>
        </authorList>
    </citation>
    <scope>NUCLEOTIDE SEQUENCE</scope>
    <source>
        <strain evidence="2">CBS 113979</strain>
    </source>
</reference>
<keyword evidence="3" id="KW-1185">Reference proteome</keyword>
<accession>A0A6G1HAD6</accession>
<protein>
    <submittedName>
        <fullName evidence="2">Uncharacterized protein</fullName>
    </submittedName>
</protein>
<gene>
    <name evidence="2" type="ORF">K402DRAFT_306918</name>
</gene>
<proteinExistence type="predicted"/>
<dbReference type="AlphaFoldDB" id="A0A6G1HAD6"/>
<feature type="region of interest" description="Disordered" evidence="1">
    <location>
        <begin position="187"/>
        <end position="210"/>
    </location>
</feature>
<feature type="non-terminal residue" evidence="2">
    <location>
        <position position="1"/>
    </location>
</feature>
<name>A0A6G1HAD6_9PEZI</name>
<evidence type="ECO:0000313" key="3">
    <source>
        <dbReference type="Proteomes" id="UP000800041"/>
    </source>
</evidence>
<organism evidence="2 3">
    <name type="scientific">Aulographum hederae CBS 113979</name>
    <dbReference type="NCBI Taxonomy" id="1176131"/>
    <lineage>
        <taxon>Eukaryota</taxon>
        <taxon>Fungi</taxon>
        <taxon>Dikarya</taxon>
        <taxon>Ascomycota</taxon>
        <taxon>Pezizomycotina</taxon>
        <taxon>Dothideomycetes</taxon>
        <taxon>Pleosporomycetidae</taxon>
        <taxon>Aulographales</taxon>
        <taxon>Aulographaceae</taxon>
    </lineage>
</organism>
<dbReference type="Proteomes" id="UP000800041">
    <property type="component" value="Unassembled WGS sequence"/>
</dbReference>
<dbReference type="OrthoDB" id="3945463at2759"/>